<protein>
    <submittedName>
        <fullName evidence="2">Uncharacterized protein</fullName>
    </submittedName>
</protein>
<evidence type="ECO:0000313" key="3">
    <source>
        <dbReference type="Proteomes" id="UP000194003"/>
    </source>
</evidence>
<keyword evidence="3" id="KW-1185">Reference proteome</keyword>
<reference evidence="2 3" key="1">
    <citation type="journal article" date="2016" name="BMC Genomics">
        <title>Combined genomic and structural analyses of a cultured magnetotactic bacterium reveals its niche adaptation to a dynamic environment.</title>
        <authorList>
            <person name="Araujo A.C."/>
            <person name="Morillo V."/>
            <person name="Cypriano J."/>
            <person name="Teixeira L.C."/>
            <person name="Leao P."/>
            <person name="Lyra S."/>
            <person name="Almeida L.G."/>
            <person name="Bazylinski D.A."/>
            <person name="Vasconcellos A.T."/>
            <person name="Abreu F."/>
            <person name="Lins U."/>
        </authorList>
    </citation>
    <scope>NUCLEOTIDE SEQUENCE [LARGE SCALE GENOMIC DNA]</scope>
    <source>
        <strain evidence="2 3">IT-1</strain>
    </source>
</reference>
<name>A0A1Y2K0X1_9PROT</name>
<proteinExistence type="predicted"/>
<dbReference type="EMBL" id="LVJN01000020">
    <property type="protein sequence ID" value="OSM01693.1"/>
    <property type="molecule type" value="Genomic_DNA"/>
</dbReference>
<dbReference type="Proteomes" id="UP000194003">
    <property type="component" value="Unassembled WGS sequence"/>
</dbReference>
<feature type="signal peptide" evidence="1">
    <location>
        <begin position="1"/>
        <end position="27"/>
    </location>
</feature>
<organism evidence="2 3">
    <name type="scientific">Magnetofaba australis IT-1</name>
    <dbReference type="NCBI Taxonomy" id="1434232"/>
    <lineage>
        <taxon>Bacteria</taxon>
        <taxon>Pseudomonadati</taxon>
        <taxon>Pseudomonadota</taxon>
        <taxon>Magnetococcia</taxon>
        <taxon>Magnetococcales</taxon>
        <taxon>Magnetococcaceae</taxon>
        <taxon>Magnetofaba</taxon>
    </lineage>
</organism>
<evidence type="ECO:0000256" key="1">
    <source>
        <dbReference type="SAM" id="SignalP"/>
    </source>
</evidence>
<sequence length="272" mass="30598">MSNRNFHRVLSLAAIICLALLGSGVFAVQAAARELVSVDVMVNGRALTQYRARGQHYVAGQRGEEYTLRLTNHGNERLLCALSVDGRSVIDGQQAGYDSGGYVLEPRSTTNVTGWRLNRRHAARFTFSDRRNAYATLLGDEDNLGVIGCAVFREKRRTQLFDTHRGRTLGGDSSMGSLGRSLRGDQGTAFGRPVRAPVQVTRFERASREPELVISIRYASRRQLARMGVLPHRRHKQWSPDPFPTTSWAEPPNNWPWSLLLENQSRRHHGHR</sequence>
<evidence type="ECO:0000313" key="2">
    <source>
        <dbReference type="EMBL" id="OSM01693.1"/>
    </source>
</evidence>
<accession>A0A1Y2K0X1</accession>
<keyword evidence="1" id="KW-0732">Signal</keyword>
<dbReference type="AlphaFoldDB" id="A0A1Y2K0X1"/>
<dbReference type="STRING" id="1434232.MAIT1_01713"/>
<gene>
    <name evidence="2" type="ORF">MAIT1_01713</name>
</gene>
<dbReference type="OrthoDB" id="5393649at2"/>
<feature type="chain" id="PRO_5012372799" evidence="1">
    <location>
        <begin position="28"/>
        <end position="272"/>
    </location>
</feature>
<dbReference type="RefSeq" id="WP_085443964.1">
    <property type="nucleotide sequence ID" value="NZ_LVJN01000020.1"/>
</dbReference>
<comment type="caution">
    <text evidence="2">The sequence shown here is derived from an EMBL/GenBank/DDBJ whole genome shotgun (WGS) entry which is preliminary data.</text>
</comment>